<dbReference type="EMBL" id="SWJQ01000665">
    <property type="protein sequence ID" value="TRZ11794.1"/>
    <property type="molecule type" value="Genomic_DNA"/>
</dbReference>
<gene>
    <name evidence="1" type="ORF">HGM15179_015316</name>
</gene>
<evidence type="ECO:0000313" key="2">
    <source>
        <dbReference type="Proteomes" id="UP000796761"/>
    </source>
</evidence>
<name>A0A8K1LF83_9PASS</name>
<proteinExistence type="predicted"/>
<accession>A0A8K1LF83</accession>
<organism evidence="1 2">
    <name type="scientific">Zosterops borbonicus</name>
    <dbReference type="NCBI Taxonomy" id="364589"/>
    <lineage>
        <taxon>Eukaryota</taxon>
        <taxon>Metazoa</taxon>
        <taxon>Chordata</taxon>
        <taxon>Craniata</taxon>
        <taxon>Vertebrata</taxon>
        <taxon>Euteleostomi</taxon>
        <taxon>Archelosauria</taxon>
        <taxon>Archosauria</taxon>
        <taxon>Dinosauria</taxon>
        <taxon>Saurischia</taxon>
        <taxon>Theropoda</taxon>
        <taxon>Coelurosauria</taxon>
        <taxon>Aves</taxon>
        <taxon>Neognathae</taxon>
        <taxon>Neoaves</taxon>
        <taxon>Telluraves</taxon>
        <taxon>Australaves</taxon>
        <taxon>Passeriformes</taxon>
        <taxon>Sylvioidea</taxon>
        <taxon>Zosteropidae</taxon>
        <taxon>Zosterops</taxon>
    </lineage>
</organism>
<dbReference type="AlphaFoldDB" id="A0A8K1LF83"/>
<evidence type="ECO:0000313" key="1">
    <source>
        <dbReference type="EMBL" id="TRZ11794.1"/>
    </source>
</evidence>
<keyword evidence="2" id="KW-1185">Reference proteome</keyword>
<protein>
    <submittedName>
        <fullName evidence="1">Uncharacterized protein</fullName>
    </submittedName>
</protein>
<comment type="caution">
    <text evidence="1">The sequence shown here is derived from an EMBL/GenBank/DDBJ whole genome shotgun (WGS) entry which is preliminary data.</text>
</comment>
<sequence>MTSVAFRGSGSDIRSLWRLLVSRLDNPNRLIPASSGLATTGPHPSSVPELHAIFQMGSPGNGVEETVTSPSLLAFQSL</sequence>
<reference evidence="1" key="1">
    <citation type="submission" date="2019-04" db="EMBL/GenBank/DDBJ databases">
        <title>Genome assembly of Zosterops borbonicus 15179.</title>
        <authorList>
            <person name="Leroy T."/>
            <person name="Anselmetti Y."/>
            <person name="Tilak M.-K."/>
            <person name="Nabholz B."/>
        </authorList>
    </citation>
    <scope>NUCLEOTIDE SEQUENCE</scope>
    <source>
        <strain evidence="1">HGM_15179</strain>
        <tissue evidence="1">Muscle</tissue>
    </source>
</reference>
<dbReference type="Proteomes" id="UP000796761">
    <property type="component" value="Unassembled WGS sequence"/>
</dbReference>